<evidence type="ECO:0000256" key="5">
    <source>
        <dbReference type="ARBA" id="ARBA00023136"/>
    </source>
</evidence>
<keyword evidence="4 6" id="KW-1133">Transmembrane helix</keyword>
<dbReference type="SUPFAM" id="SSF161098">
    <property type="entry name" value="MetI-like"/>
    <property type="match status" value="1"/>
</dbReference>
<accession>A0AAI8R7A5</accession>
<evidence type="ECO:0000256" key="4">
    <source>
        <dbReference type="ARBA" id="ARBA00022989"/>
    </source>
</evidence>
<organism evidence="8 9">
    <name type="scientific">Enterococcus mundtii</name>
    <dbReference type="NCBI Taxonomy" id="53346"/>
    <lineage>
        <taxon>Bacteria</taxon>
        <taxon>Bacillati</taxon>
        <taxon>Bacillota</taxon>
        <taxon>Bacilli</taxon>
        <taxon>Lactobacillales</taxon>
        <taxon>Enterococcaceae</taxon>
        <taxon>Enterococcus</taxon>
    </lineage>
</organism>
<dbReference type="Gene3D" id="1.10.3720.10">
    <property type="entry name" value="MetI-like"/>
    <property type="match status" value="1"/>
</dbReference>
<keyword evidence="2" id="KW-0813">Transport</keyword>
<evidence type="ECO:0000256" key="2">
    <source>
        <dbReference type="ARBA" id="ARBA00022448"/>
    </source>
</evidence>
<gene>
    <name evidence="8" type="ORF">EM151A_0474</name>
</gene>
<sequence>MRKMKIEALLPAFILFGFVLVLFYPLANVLKEALTVEGGFSFELFRELARNFDWLNALSNSLLIAGLTALFATFLGFWFAYGMHFTNLPKGFKWMIEKCFMLPMLLPTITYGFVLIYSFGRQGLWTRLVGQELFSIYGKSGVILGLLIYTIPVTFLLMNDAMNYLDKRYLTVSRLMGDGFFRGLKITILQPLGKTFGVAFVQAFFMSFTDFGIPVAVGGENRLSRLYCMSTLWVRSQTLIEEPSLH</sequence>
<dbReference type="InterPro" id="IPR000515">
    <property type="entry name" value="MetI-like"/>
</dbReference>
<feature type="transmembrane region" description="Helical" evidence="6">
    <location>
        <begin position="140"/>
        <end position="158"/>
    </location>
</feature>
<dbReference type="InterPro" id="IPR035906">
    <property type="entry name" value="MetI-like_sf"/>
</dbReference>
<dbReference type="GO" id="GO:0055085">
    <property type="term" value="P:transmembrane transport"/>
    <property type="evidence" value="ECO:0007669"/>
    <property type="project" value="InterPro"/>
</dbReference>
<evidence type="ECO:0000256" key="1">
    <source>
        <dbReference type="ARBA" id="ARBA00004141"/>
    </source>
</evidence>
<keyword evidence="5 6" id="KW-0472">Membrane</keyword>
<feature type="transmembrane region" description="Helical" evidence="6">
    <location>
        <begin position="100"/>
        <end position="120"/>
    </location>
</feature>
<protein>
    <recommendedName>
        <fullName evidence="7">ABC transmembrane type-1 domain-containing protein</fullName>
    </recommendedName>
</protein>
<comment type="subcellular location">
    <subcellularLocation>
        <location evidence="1">Membrane</location>
        <topology evidence="1">Multi-pass membrane protein</topology>
    </subcellularLocation>
</comment>
<reference evidence="8 9" key="1">
    <citation type="submission" date="2019-07" db="EMBL/GenBank/DDBJ databases">
        <title>antibiotic susceptibility of plant-derived lactic acid bacteria.</title>
        <authorList>
            <person name="Sugiyama M."/>
            <person name="Noda M."/>
        </authorList>
    </citation>
    <scope>NUCLEOTIDE SEQUENCE [LARGE SCALE GENOMIC DNA]</scope>
    <source>
        <strain evidence="8 9">15-1A</strain>
    </source>
</reference>
<proteinExistence type="predicted"/>
<dbReference type="Proteomes" id="UP000509460">
    <property type="component" value="Chromosome"/>
</dbReference>
<evidence type="ECO:0000313" key="8">
    <source>
        <dbReference type="EMBL" id="BBM13715.1"/>
    </source>
</evidence>
<dbReference type="PANTHER" id="PTHR43496:SF1">
    <property type="entry name" value="POLYGALACTURONAN_RHAMNOGALACTURONAN TRANSPORT SYSTEM PERMEASE PROTEIN YTEP"/>
    <property type="match status" value="1"/>
</dbReference>
<dbReference type="RefSeq" id="WP_178946455.1">
    <property type="nucleotide sequence ID" value="NZ_AP019810.1"/>
</dbReference>
<dbReference type="PROSITE" id="PS50928">
    <property type="entry name" value="ABC_TM1"/>
    <property type="match status" value="1"/>
</dbReference>
<dbReference type="CDD" id="cd06261">
    <property type="entry name" value="TM_PBP2"/>
    <property type="match status" value="1"/>
</dbReference>
<feature type="domain" description="ABC transmembrane type-1" evidence="7">
    <location>
        <begin position="58"/>
        <end position="246"/>
    </location>
</feature>
<dbReference type="AlphaFoldDB" id="A0AAI8R7A5"/>
<name>A0AAI8R7A5_ENTMU</name>
<evidence type="ECO:0000256" key="6">
    <source>
        <dbReference type="SAM" id="Phobius"/>
    </source>
</evidence>
<evidence type="ECO:0000256" key="3">
    <source>
        <dbReference type="ARBA" id="ARBA00022692"/>
    </source>
</evidence>
<dbReference type="EMBL" id="AP019810">
    <property type="protein sequence ID" value="BBM13715.1"/>
    <property type="molecule type" value="Genomic_DNA"/>
</dbReference>
<dbReference type="PANTHER" id="PTHR43496">
    <property type="entry name" value="PROTEIN LPLB"/>
    <property type="match status" value="1"/>
</dbReference>
<evidence type="ECO:0000313" key="9">
    <source>
        <dbReference type="Proteomes" id="UP000509460"/>
    </source>
</evidence>
<feature type="transmembrane region" description="Helical" evidence="6">
    <location>
        <begin position="55"/>
        <end position="79"/>
    </location>
</feature>
<evidence type="ECO:0000259" key="7">
    <source>
        <dbReference type="PROSITE" id="PS50928"/>
    </source>
</evidence>
<keyword evidence="3 6" id="KW-0812">Transmembrane</keyword>
<dbReference type="GO" id="GO:0016020">
    <property type="term" value="C:membrane"/>
    <property type="evidence" value="ECO:0007669"/>
    <property type="project" value="UniProtKB-SubCell"/>
</dbReference>